<dbReference type="HOGENOM" id="CLU_003827_7_0_6"/>
<evidence type="ECO:0000313" key="8">
    <source>
        <dbReference type="Proteomes" id="UP000032749"/>
    </source>
</evidence>
<keyword evidence="1" id="KW-0813">Transport</keyword>
<dbReference type="CDD" id="cd00207">
    <property type="entry name" value="fer2"/>
    <property type="match status" value="1"/>
</dbReference>
<dbReference type="InterPro" id="IPR006058">
    <property type="entry name" value="2Fe2S_fd_BS"/>
</dbReference>
<dbReference type="Pfam" id="PF00111">
    <property type="entry name" value="Fer2"/>
    <property type="match status" value="1"/>
</dbReference>
<dbReference type="EMBL" id="FO203512">
    <property type="protein sequence ID" value="CCK77610.1"/>
    <property type="molecule type" value="Genomic_DNA"/>
</dbReference>
<dbReference type="GO" id="GO:0051537">
    <property type="term" value="F:2 iron, 2 sulfur cluster binding"/>
    <property type="evidence" value="ECO:0007669"/>
    <property type="project" value="InterPro"/>
</dbReference>
<evidence type="ECO:0000256" key="2">
    <source>
        <dbReference type="ARBA" id="ARBA00022630"/>
    </source>
</evidence>
<sequence length="349" mass="38264">MFSLFSKKTPNGLTINGAEQAIKVNSKETILQAALRENVSFPHSCRVGGCAVCKCKLIKGKVKELTESAYLLSKEELAEGYILACQSVPKGDVEIQVVIDANAPSYDVHAISGTVTKQWPLTHDITAIEITLDEDMEYSSGQFANIAFPELSNAVRSYSFATAYSTENKRAVKFFIKHVPNGIFSTIVNSNKLVDKRVIVEGPSGDFYLRESQSDIVCVAGGSGLAPIKALLEQALADNVKRDVTFLFAARQQQDLYCLNEIIEIENKWPAKFRFIPVLSDEPESSNWTGERGYVNGILSQLLTGSEQGYLCGPPVMIDSVVATLNKHSITSDRIFFDKFITSADIVAA</sequence>
<evidence type="ECO:0000256" key="3">
    <source>
        <dbReference type="ARBA" id="ARBA00022827"/>
    </source>
</evidence>
<dbReference type="PRINTS" id="PR00410">
    <property type="entry name" value="PHEHYDRXLASE"/>
</dbReference>
<accession>R4YRR1</accession>
<gene>
    <name evidence="7" type="ORF">OLEAN_C34340</name>
</gene>
<dbReference type="Proteomes" id="UP000032749">
    <property type="component" value="Chromosome"/>
</dbReference>
<dbReference type="STRING" id="698738.OLEAN_C34340"/>
<dbReference type="PANTHER" id="PTHR43644:SF1">
    <property type="entry name" value="NAD(P)H-FLAVIN REDUCTASE"/>
    <property type="match status" value="1"/>
</dbReference>
<feature type="domain" description="FAD-binding FR-type" evidence="6">
    <location>
        <begin position="108"/>
        <end position="210"/>
    </location>
</feature>
<dbReference type="SUPFAM" id="SSF63380">
    <property type="entry name" value="Riboflavin synthase domain-like"/>
    <property type="match status" value="1"/>
</dbReference>
<organism evidence="7 8">
    <name type="scientific">Oleispira antarctica RB-8</name>
    <dbReference type="NCBI Taxonomy" id="698738"/>
    <lineage>
        <taxon>Bacteria</taxon>
        <taxon>Pseudomonadati</taxon>
        <taxon>Pseudomonadota</taxon>
        <taxon>Gammaproteobacteria</taxon>
        <taxon>Oceanospirillales</taxon>
        <taxon>Oceanospirillaceae</taxon>
        <taxon>Oleispira</taxon>
    </lineage>
</organism>
<dbReference type="KEGG" id="oai:OLEAN_C34340"/>
<dbReference type="PROSITE" id="PS51085">
    <property type="entry name" value="2FE2S_FER_2"/>
    <property type="match status" value="1"/>
</dbReference>
<reference evidence="7 8" key="1">
    <citation type="journal article" date="2013" name="Nat. Commun.">
        <title>Genome sequence and functional genomic analysis of the oil-degrading bacterium Oleispira antarctica.</title>
        <authorList>
            <person name="Kube M."/>
            <person name="Chernikova T.N."/>
            <person name="Al-Ramahi Y."/>
            <person name="Beloqui A."/>
            <person name="Lopez-Cortez N."/>
            <person name="Guazzaroni M.E."/>
            <person name="Heipieper H.J."/>
            <person name="Klages S."/>
            <person name="Kotsyurbenko O.R."/>
            <person name="Langer I."/>
            <person name="Nechitaylo T.Y."/>
            <person name="Lunsdorf H."/>
            <person name="Fernandez M."/>
            <person name="Juarez S."/>
            <person name="Ciordia S."/>
            <person name="Singer A."/>
            <person name="Kagan O."/>
            <person name="Egorova O."/>
            <person name="Petit P.A."/>
            <person name="Stogios P."/>
            <person name="Kim Y."/>
            <person name="Tchigvintsev A."/>
            <person name="Flick R."/>
            <person name="Denaro R."/>
            <person name="Genovese M."/>
            <person name="Albar J.P."/>
            <person name="Reva O.N."/>
            <person name="Martinez-Gomariz M."/>
            <person name="Tran H."/>
            <person name="Ferrer M."/>
            <person name="Savchenko A."/>
            <person name="Yakunin A.F."/>
            <person name="Yakimov M.M."/>
            <person name="Golyshina O.V."/>
            <person name="Reinhardt R."/>
            <person name="Golyshin P.N."/>
        </authorList>
    </citation>
    <scope>NUCLEOTIDE SEQUENCE [LARGE SCALE GENOMIC DNA]</scope>
</reference>
<dbReference type="OrthoDB" id="9806195at2"/>
<dbReference type="Gene3D" id="3.40.50.80">
    <property type="entry name" value="Nucleotide-binding domain of ferredoxin-NADP reductase (FNR) module"/>
    <property type="match status" value="1"/>
</dbReference>
<dbReference type="InterPro" id="IPR036010">
    <property type="entry name" value="2Fe-2S_ferredoxin-like_sf"/>
</dbReference>
<dbReference type="InterPro" id="IPR012675">
    <property type="entry name" value="Beta-grasp_dom_sf"/>
</dbReference>
<evidence type="ECO:0000256" key="1">
    <source>
        <dbReference type="ARBA" id="ARBA00022448"/>
    </source>
</evidence>
<dbReference type="InterPro" id="IPR008333">
    <property type="entry name" value="Cbr1-like_FAD-bd_dom"/>
</dbReference>
<dbReference type="SUPFAM" id="SSF52343">
    <property type="entry name" value="Ferredoxin reductase-like, C-terminal NADP-linked domain"/>
    <property type="match status" value="1"/>
</dbReference>
<protein>
    <submittedName>
        <fullName evidence="7">Oxidoreductase</fullName>
    </submittedName>
</protein>
<dbReference type="InterPro" id="IPR039261">
    <property type="entry name" value="FNR_nucleotide-bd"/>
</dbReference>
<evidence type="ECO:0000259" key="5">
    <source>
        <dbReference type="PROSITE" id="PS51085"/>
    </source>
</evidence>
<proteinExistence type="predicted"/>
<dbReference type="Gene3D" id="2.40.30.10">
    <property type="entry name" value="Translation factors"/>
    <property type="match status" value="1"/>
</dbReference>
<dbReference type="InterPro" id="IPR017927">
    <property type="entry name" value="FAD-bd_FR_type"/>
</dbReference>
<keyword evidence="4" id="KW-0408">Iron</keyword>
<name>R4YRR1_OLEAN</name>
<keyword evidence="2" id="KW-0285">Flavoprotein</keyword>
<dbReference type="AlphaFoldDB" id="R4YRR1"/>
<keyword evidence="8" id="KW-1185">Reference proteome</keyword>
<evidence type="ECO:0000313" key="7">
    <source>
        <dbReference type="EMBL" id="CCK77610.1"/>
    </source>
</evidence>
<dbReference type="Pfam" id="PF00970">
    <property type="entry name" value="FAD_binding_6"/>
    <property type="match status" value="1"/>
</dbReference>
<evidence type="ECO:0000256" key="4">
    <source>
        <dbReference type="ARBA" id="ARBA00023004"/>
    </source>
</evidence>
<evidence type="ECO:0000259" key="6">
    <source>
        <dbReference type="PROSITE" id="PS51384"/>
    </source>
</evidence>
<dbReference type="GO" id="GO:0016491">
    <property type="term" value="F:oxidoreductase activity"/>
    <property type="evidence" value="ECO:0007669"/>
    <property type="project" value="InterPro"/>
</dbReference>
<dbReference type="InterPro" id="IPR017938">
    <property type="entry name" value="Riboflavin_synthase-like_b-brl"/>
</dbReference>
<dbReference type="PATRIC" id="fig|698738.3.peg.3573"/>
<dbReference type="SUPFAM" id="SSF54292">
    <property type="entry name" value="2Fe-2S ferredoxin-like"/>
    <property type="match status" value="1"/>
</dbReference>
<dbReference type="PROSITE" id="PS51384">
    <property type="entry name" value="FAD_FR"/>
    <property type="match status" value="1"/>
</dbReference>
<dbReference type="Pfam" id="PF00175">
    <property type="entry name" value="NAD_binding_1"/>
    <property type="match status" value="1"/>
</dbReference>
<dbReference type="PROSITE" id="PS00197">
    <property type="entry name" value="2FE2S_FER_1"/>
    <property type="match status" value="1"/>
</dbReference>
<keyword evidence="3" id="KW-0274">FAD</keyword>
<dbReference type="Gene3D" id="3.10.20.30">
    <property type="match status" value="1"/>
</dbReference>
<dbReference type="InterPro" id="IPR001041">
    <property type="entry name" value="2Fe-2S_ferredoxin-type"/>
</dbReference>
<dbReference type="PANTHER" id="PTHR43644">
    <property type="entry name" value="NA(+)-TRANSLOCATING NADH-QUINONE REDUCTASE SUBUNIT"/>
    <property type="match status" value="1"/>
</dbReference>
<dbReference type="InterPro" id="IPR001433">
    <property type="entry name" value="OxRdtase_FAD/NAD-bd"/>
</dbReference>
<feature type="domain" description="2Fe-2S ferredoxin-type" evidence="5">
    <location>
        <begin position="9"/>
        <end position="101"/>
    </location>
</feature>